<dbReference type="Gene3D" id="3.40.50.300">
    <property type="entry name" value="P-loop containing nucleotide triphosphate hydrolases"/>
    <property type="match status" value="1"/>
</dbReference>
<keyword evidence="3" id="KW-1185">Reference proteome</keyword>
<comment type="caution">
    <text evidence="2">The sequence shown here is derived from an EMBL/GenBank/DDBJ whole genome shotgun (WGS) entry which is preliminary data.</text>
</comment>
<sequence length="367" mass="37611">MPAHPAPVQPGRSAVPGRPLLITADHELLDDLLRLAAAADVEVDVAHAPGHARPRWLTAPLVVVGADMAEAMASAGPPSRPGVLLVGTGPAPPDFWRRCVALGAGGALVLPDAERELVDRFAEATEPAGASAAVICVTGGRGGAGASVLSAALALTSAGQGRTTLLVDADPLGGGIDVLLGEEAAPGSRWPDFAEREGRVSCAALREALPARGSLAVLSWDRRTPAEVRPEAMRAVLSAGVRGCDLVVVDLPRRLDPAAAEAVCRATTTLLVVPAEVRAVIAATRVLEALRAHTGDVRAVLREGEGPGLDTEVVTHSLGVPMAGRLPAEPALAAALERGDPPGRDLRGPLARFCRRFLADLGLPDPS</sequence>
<reference evidence="2 3" key="1">
    <citation type="submission" date="2018-09" db="EMBL/GenBank/DDBJ databases">
        <title>YIM 75507 draft genome.</title>
        <authorList>
            <person name="Tang S."/>
            <person name="Feng Y."/>
        </authorList>
    </citation>
    <scope>NUCLEOTIDE SEQUENCE [LARGE SCALE GENOMIC DNA]</scope>
    <source>
        <strain evidence="2 3">YIM 75507</strain>
    </source>
</reference>
<dbReference type="NCBIfam" id="TIGR03815">
    <property type="entry name" value="CpaE_hom_Actino"/>
    <property type="match status" value="1"/>
</dbReference>
<proteinExistence type="predicted"/>
<dbReference type="AlphaFoldDB" id="A0A3A4AMT0"/>
<dbReference type="EMBL" id="QZEY01000031">
    <property type="protein sequence ID" value="RJL20411.1"/>
    <property type="molecule type" value="Genomic_DNA"/>
</dbReference>
<dbReference type="PANTHER" id="PTHR43384">
    <property type="entry name" value="SEPTUM SITE-DETERMINING PROTEIN MIND HOMOLOG, CHLOROPLASTIC-RELATED"/>
    <property type="match status" value="1"/>
</dbReference>
<organism evidence="2 3">
    <name type="scientific">Bailinhaonella thermotolerans</name>
    <dbReference type="NCBI Taxonomy" id="1070861"/>
    <lineage>
        <taxon>Bacteria</taxon>
        <taxon>Bacillati</taxon>
        <taxon>Actinomycetota</taxon>
        <taxon>Actinomycetes</taxon>
        <taxon>Streptosporangiales</taxon>
        <taxon>Streptosporangiaceae</taxon>
        <taxon>Bailinhaonella</taxon>
    </lineage>
</organism>
<evidence type="ECO:0000313" key="3">
    <source>
        <dbReference type="Proteomes" id="UP000265768"/>
    </source>
</evidence>
<accession>A0A3A4AMT0</accession>
<dbReference type="Proteomes" id="UP000265768">
    <property type="component" value="Unassembled WGS sequence"/>
</dbReference>
<dbReference type="PANTHER" id="PTHR43384:SF11">
    <property type="entry name" value="SEPTUM SITE DETERMINING PROTEIN"/>
    <property type="match status" value="1"/>
</dbReference>
<dbReference type="GO" id="GO:0005524">
    <property type="term" value="F:ATP binding"/>
    <property type="evidence" value="ECO:0007669"/>
    <property type="project" value="TreeGrafter"/>
</dbReference>
<dbReference type="GO" id="GO:0016887">
    <property type="term" value="F:ATP hydrolysis activity"/>
    <property type="evidence" value="ECO:0007669"/>
    <property type="project" value="TreeGrafter"/>
</dbReference>
<feature type="domain" description="Rv3660c-like CheY-like N-terminal" evidence="1">
    <location>
        <begin position="22"/>
        <end position="129"/>
    </location>
</feature>
<protein>
    <submittedName>
        <fullName evidence="2">Chromosome partitioning protein</fullName>
    </submittedName>
</protein>
<dbReference type="GO" id="GO:0009898">
    <property type="term" value="C:cytoplasmic side of plasma membrane"/>
    <property type="evidence" value="ECO:0007669"/>
    <property type="project" value="TreeGrafter"/>
</dbReference>
<evidence type="ECO:0000259" key="1">
    <source>
        <dbReference type="Pfam" id="PF26563"/>
    </source>
</evidence>
<dbReference type="InterPro" id="IPR022521">
    <property type="entry name" value="Rv3660c"/>
</dbReference>
<dbReference type="GO" id="GO:0005829">
    <property type="term" value="C:cytosol"/>
    <property type="evidence" value="ECO:0007669"/>
    <property type="project" value="TreeGrafter"/>
</dbReference>
<dbReference type="InterPro" id="IPR059050">
    <property type="entry name" value="Rv3660c_N"/>
</dbReference>
<dbReference type="Pfam" id="PF26563">
    <property type="entry name" value="Rv3660c_N"/>
    <property type="match status" value="1"/>
</dbReference>
<dbReference type="InterPro" id="IPR027417">
    <property type="entry name" value="P-loop_NTPase"/>
</dbReference>
<gene>
    <name evidence="2" type="ORF">D5H75_39675</name>
</gene>
<dbReference type="GO" id="GO:0051782">
    <property type="term" value="P:negative regulation of cell division"/>
    <property type="evidence" value="ECO:0007669"/>
    <property type="project" value="TreeGrafter"/>
</dbReference>
<dbReference type="InterPro" id="IPR050625">
    <property type="entry name" value="ParA/MinD_ATPase"/>
</dbReference>
<dbReference type="SUPFAM" id="SSF52540">
    <property type="entry name" value="P-loop containing nucleoside triphosphate hydrolases"/>
    <property type="match status" value="1"/>
</dbReference>
<dbReference type="RefSeq" id="WP_119931795.1">
    <property type="nucleotide sequence ID" value="NZ_QZEY01000031.1"/>
</dbReference>
<evidence type="ECO:0000313" key="2">
    <source>
        <dbReference type="EMBL" id="RJL20411.1"/>
    </source>
</evidence>
<name>A0A3A4AMT0_9ACTN</name>
<dbReference type="OrthoDB" id="3252838at2"/>